<dbReference type="STRING" id="310782.SAMN05216499_105295"/>
<gene>
    <name evidence="1" type="ORF">SAMN05216499_105295</name>
</gene>
<dbReference type="InterPro" id="IPR036390">
    <property type="entry name" value="WH_DNA-bd_sf"/>
</dbReference>
<reference evidence="1 2" key="1">
    <citation type="submission" date="2016-11" db="EMBL/GenBank/DDBJ databases">
        <authorList>
            <person name="Jaros S."/>
            <person name="Januszkiewicz K."/>
            <person name="Wedrychowicz H."/>
        </authorList>
    </citation>
    <scope>NUCLEOTIDE SEQUENCE [LARGE SCALE GENOMIC DNA]</scope>
    <source>
        <strain evidence="1 2">CGMCC 4.2025</strain>
    </source>
</reference>
<organism evidence="1 2">
    <name type="scientific">Actinacidiphila paucisporea</name>
    <dbReference type="NCBI Taxonomy" id="310782"/>
    <lineage>
        <taxon>Bacteria</taxon>
        <taxon>Bacillati</taxon>
        <taxon>Actinomycetota</taxon>
        <taxon>Actinomycetes</taxon>
        <taxon>Kitasatosporales</taxon>
        <taxon>Streptomycetaceae</taxon>
        <taxon>Actinacidiphila</taxon>
    </lineage>
</organism>
<sequence length="177" mass="18095">MKLSGGVEWALHCCVVLTAATDPVPAARLAELHDVSGSYLAKQLQALSRADLVRSVQGKAGGYVLTKTPARITVLDVVTAIDGAQPAFVCTEIRRRGPLAASAEACTRPCAISRAMATADAAWRAALQEITVADLAASVTDDSGPGTMASIRTWLSDPSALALSDPAGPSGPEGPTA</sequence>
<dbReference type="InterPro" id="IPR036388">
    <property type="entry name" value="WH-like_DNA-bd_sf"/>
</dbReference>
<dbReference type="PROSITE" id="PS51197">
    <property type="entry name" value="HTH_RRF2_2"/>
    <property type="match status" value="1"/>
</dbReference>
<dbReference type="OrthoDB" id="9808360at2"/>
<dbReference type="GO" id="GO:0003700">
    <property type="term" value="F:DNA-binding transcription factor activity"/>
    <property type="evidence" value="ECO:0007669"/>
    <property type="project" value="TreeGrafter"/>
</dbReference>
<dbReference type="EMBL" id="FRBI01000005">
    <property type="protein sequence ID" value="SHL68725.1"/>
    <property type="molecule type" value="Genomic_DNA"/>
</dbReference>
<dbReference type="NCBIfam" id="TIGR00738">
    <property type="entry name" value="rrf2_super"/>
    <property type="match status" value="1"/>
</dbReference>
<dbReference type="Pfam" id="PF02082">
    <property type="entry name" value="Rrf2"/>
    <property type="match status" value="1"/>
</dbReference>
<accession>A0A1M7CNF0</accession>
<dbReference type="SUPFAM" id="SSF46785">
    <property type="entry name" value="Winged helix' DNA-binding domain"/>
    <property type="match status" value="1"/>
</dbReference>
<evidence type="ECO:0000313" key="1">
    <source>
        <dbReference type="EMBL" id="SHL68725.1"/>
    </source>
</evidence>
<dbReference type="RefSeq" id="WP_073496716.1">
    <property type="nucleotide sequence ID" value="NZ_FRBI01000005.1"/>
</dbReference>
<dbReference type="PANTHER" id="PTHR33221:SF13">
    <property type="entry name" value="TRANSCRIPTIONAL REGULATOR-RELATED"/>
    <property type="match status" value="1"/>
</dbReference>
<keyword evidence="2" id="KW-1185">Reference proteome</keyword>
<protein>
    <submittedName>
        <fullName evidence="1">Transcriptional regulator, BadM/Rrf2 family</fullName>
    </submittedName>
</protein>
<dbReference type="PANTHER" id="PTHR33221">
    <property type="entry name" value="WINGED HELIX-TURN-HELIX TRANSCRIPTIONAL REGULATOR, RRF2 FAMILY"/>
    <property type="match status" value="1"/>
</dbReference>
<proteinExistence type="predicted"/>
<evidence type="ECO:0000313" key="2">
    <source>
        <dbReference type="Proteomes" id="UP000184111"/>
    </source>
</evidence>
<dbReference type="InterPro" id="IPR000944">
    <property type="entry name" value="Tscrpt_reg_Rrf2"/>
</dbReference>
<dbReference type="Proteomes" id="UP000184111">
    <property type="component" value="Unassembled WGS sequence"/>
</dbReference>
<dbReference type="GO" id="GO:0005829">
    <property type="term" value="C:cytosol"/>
    <property type="evidence" value="ECO:0007669"/>
    <property type="project" value="TreeGrafter"/>
</dbReference>
<dbReference type="Gene3D" id="1.10.10.10">
    <property type="entry name" value="Winged helix-like DNA-binding domain superfamily/Winged helix DNA-binding domain"/>
    <property type="match status" value="1"/>
</dbReference>
<dbReference type="AlphaFoldDB" id="A0A1M7CNF0"/>
<name>A0A1M7CNF0_9ACTN</name>